<keyword evidence="1" id="KW-0472">Membrane</keyword>
<comment type="caution">
    <text evidence="2">The sequence shown here is derived from an EMBL/GenBank/DDBJ whole genome shotgun (WGS) entry which is preliminary data.</text>
</comment>
<dbReference type="RefSeq" id="WP_114828917.1">
    <property type="nucleotide sequence ID" value="NZ_QQTO01000022.1"/>
</dbReference>
<accession>A0A370L7K4</accession>
<evidence type="ECO:0000313" key="3">
    <source>
        <dbReference type="Proteomes" id="UP000255207"/>
    </source>
</evidence>
<feature type="transmembrane region" description="Helical" evidence="1">
    <location>
        <begin position="21"/>
        <end position="40"/>
    </location>
</feature>
<dbReference type="EMBL" id="QQTP01000004">
    <property type="protein sequence ID" value="RDJ26027.1"/>
    <property type="molecule type" value="Genomic_DNA"/>
</dbReference>
<dbReference type="Proteomes" id="UP000255207">
    <property type="component" value="Unassembled WGS sequence"/>
</dbReference>
<reference evidence="3" key="1">
    <citation type="submission" date="2018-07" db="EMBL/GenBank/DDBJ databases">
        <authorList>
            <person name="Safronova V.I."/>
            <person name="Chirak E.R."/>
            <person name="Sazanova A.L."/>
        </authorList>
    </citation>
    <scope>NUCLEOTIDE SEQUENCE [LARGE SCALE GENOMIC DNA]</scope>
    <source>
        <strain evidence="3">RCAM04685</strain>
    </source>
</reference>
<dbReference type="OrthoDB" id="8161683at2"/>
<keyword evidence="1" id="KW-1133">Transmembrane helix</keyword>
<name>A0A370L7K4_9HYPH</name>
<evidence type="ECO:0000313" key="2">
    <source>
        <dbReference type="EMBL" id="RDJ26027.1"/>
    </source>
</evidence>
<gene>
    <name evidence="2" type="ORF">DWE98_09225</name>
</gene>
<keyword evidence="3" id="KW-1185">Reference proteome</keyword>
<evidence type="ECO:0000256" key="1">
    <source>
        <dbReference type="SAM" id="Phobius"/>
    </source>
</evidence>
<dbReference type="AlphaFoldDB" id="A0A370L7K4"/>
<proteinExistence type="predicted"/>
<organism evidence="2 3">
    <name type="scientific">Bosea caraganae</name>
    <dbReference type="NCBI Taxonomy" id="2763117"/>
    <lineage>
        <taxon>Bacteria</taxon>
        <taxon>Pseudomonadati</taxon>
        <taxon>Pseudomonadota</taxon>
        <taxon>Alphaproteobacteria</taxon>
        <taxon>Hyphomicrobiales</taxon>
        <taxon>Boseaceae</taxon>
        <taxon>Bosea</taxon>
    </lineage>
</organism>
<sequence>MPARCLQATIQTRSLARYLRDGLIVAGISLTAFVGAVASLPGEETPGRPIALVYPPWLSKDEAVARSLAAGHAVLRSGASPFIVIVAPLAADAIRPSRPEGAWLMLGLAGLAGCLDTASPREASS</sequence>
<keyword evidence="1" id="KW-0812">Transmembrane</keyword>
<protein>
    <submittedName>
        <fullName evidence="2">Uncharacterized protein</fullName>
    </submittedName>
</protein>